<dbReference type="Proteomes" id="UP000199468">
    <property type="component" value="Unassembled WGS sequence"/>
</dbReference>
<protein>
    <recommendedName>
        <fullName evidence="3">DUF4352 domain-containing protein</fullName>
    </recommendedName>
</protein>
<accession>A0ABY0NWT9</accession>
<reference evidence="1 2" key="1">
    <citation type="submission" date="2016-10" db="EMBL/GenBank/DDBJ databases">
        <authorList>
            <person name="Varghese N."/>
            <person name="Submissions S."/>
        </authorList>
    </citation>
    <scope>NUCLEOTIDE SEQUENCE [LARGE SCALE GENOMIC DNA]</scope>
    <source>
        <strain evidence="1 2">DSM 26672</strain>
    </source>
</reference>
<comment type="caution">
    <text evidence="1">The sequence shown here is derived from an EMBL/GenBank/DDBJ whole genome shotgun (WGS) entry which is preliminary data.</text>
</comment>
<dbReference type="EMBL" id="FNBZ01000003">
    <property type="protein sequence ID" value="SDG28574.1"/>
    <property type="molecule type" value="Genomic_DNA"/>
</dbReference>
<keyword evidence="2" id="KW-1185">Reference proteome</keyword>
<name>A0ABY0NWT9_9HYPH</name>
<dbReference type="RefSeq" id="WP_091856976.1">
    <property type="nucleotide sequence ID" value="NZ_FNBZ01000003.1"/>
</dbReference>
<evidence type="ECO:0008006" key="3">
    <source>
        <dbReference type="Google" id="ProtNLM"/>
    </source>
</evidence>
<organism evidence="1 2">
    <name type="scientific">Bosea robiniae</name>
    <dbReference type="NCBI Taxonomy" id="1036780"/>
    <lineage>
        <taxon>Bacteria</taxon>
        <taxon>Pseudomonadati</taxon>
        <taxon>Pseudomonadota</taxon>
        <taxon>Alphaproteobacteria</taxon>
        <taxon>Hyphomicrobiales</taxon>
        <taxon>Boseaceae</taxon>
        <taxon>Bosea</taxon>
    </lineage>
</organism>
<gene>
    <name evidence="1" type="ORF">SAMN05421844_103412</name>
</gene>
<evidence type="ECO:0000313" key="2">
    <source>
        <dbReference type="Proteomes" id="UP000199468"/>
    </source>
</evidence>
<proteinExistence type="predicted"/>
<evidence type="ECO:0000313" key="1">
    <source>
        <dbReference type="EMBL" id="SDG28574.1"/>
    </source>
</evidence>
<sequence length="198" mass="20824">MATTAFASLRRSFASKLTIGIGGLLALGLTTAQTLREAMPPANLPAAQAGQPIEAGRWQLVIREAGLSSAPRPDGYRGRPGTKALSVDLDLMNRSSESSNAIARILSFDPPIAGLSPLPTAYLLRDGAILGALQPGLPERIRMVWDLPEAAPAPEAIRVVVTGETFKPRDNLLAAPGWFNRKPVAAITLPLRTEGGGS</sequence>